<dbReference type="Proteomes" id="UP000612362">
    <property type="component" value="Unassembled WGS sequence"/>
</dbReference>
<dbReference type="PANTHER" id="PTHR21060:SF15">
    <property type="entry name" value="ACETATE KINASE-RELATED"/>
    <property type="match status" value="1"/>
</dbReference>
<dbReference type="Pfam" id="PF00871">
    <property type="entry name" value="Acetate_kinase"/>
    <property type="match status" value="1"/>
</dbReference>
<evidence type="ECO:0000256" key="1">
    <source>
        <dbReference type="ARBA" id="ARBA00008748"/>
    </source>
</evidence>
<feature type="site" description="Transition state stabilizer" evidence="6">
    <location>
        <position position="186"/>
    </location>
</feature>
<dbReference type="InterPro" id="IPR043129">
    <property type="entry name" value="ATPase_NBD"/>
</dbReference>
<comment type="similarity">
    <text evidence="1 6 7">Belongs to the acetokinase family.</text>
</comment>
<feature type="binding site" evidence="6">
    <location>
        <begin position="338"/>
        <end position="342"/>
    </location>
    <ligand>
        <name>ATP</name>
        <dbReference type="ChEBI" id="CHEBI:30616"/>
    </ligand>
</feature>
<reference evidence="8" key="1">
    <citation type="submission" date="2020-10" db="EMBL/GenBank/DDBJ databases">
        <title>Taxonomic study of unclassified bacteria belonging to the class Ktedonobacteria.</title>
        <authorList>
            <person name="Yabe S."/>
            <person name="Wang C.M."/>
            <person name="Zheng Y."/>
            <person name="Sakai Y."/>
            <person name="Cavaletti L."/>
            <person name="Monciardini P."/>
            <person name="Donadio S."/>
        </authorList>
    </citation>
    <scope>NUCLEOTIDE SEQUENCE</scope>
    <source>
        <strain evidence="8">SOSP1-1</strain>
    </source>
</reference>
<dbReference type="HAMAP" id="MF_00020">
    <property type="entry name" value="Acetate_kinase"/>
    <property type="match status" value="1"/>
</dbReference>
<comment type="subcellular location">
    <subcellularLocation>
        <location evidence="6">Cytoplasm</location>
    </subcellularLocation>
</comment>
<feature type="binding site" evidence="6">
    <location>
        <position position="14"/>
    </location>
    <ligand>
        <name>ATP</name>
        <dbReference type="ChEBI" id="CHEBI:30616"/>
    </ligand>
</feature>
<keyword evidence="6" id="KW-0460">Magnesium</keyword>
<dbReference type="RefSeq" id="WP_220194254.1">
    <property type="nucleotide sequence ID" value="NZ_BNJF01000001.1"/>
</dbReference>
<evidence type="ECO:0000256" key="6">
    <source>
        <dbReference type="HAMAP-Rule" id="MF_00020"/>
    </source>
</evidence>
<dbReference type="PANTHER" id="PTHR21060">
    <property type="entry name" value="ACETATE KINASE"/>
    <property type="match status" value="1"/>
</dbReference>
<dbReference type="UniPathway" id="UPA00340">
    <property type="reaction ID" value="UER00458"/>
</dbReference>
<comment type="catalytic activity">
    <reaction evidence="6">
        <text>acetate + ATP = acetyl phosphate + ADP</text>
        <dbReference type="Rhea" id="RHEA:11352"/>
        <dbReference type="ChEBI" id="CHEBI:22191"/>
        <dbReference type="ChEBI" id="CHEBI:30089"/>
        <dbReference type="ChEBI" id="CHEBI:30616"/>
        <dbReference type="ChEBI" id="CHEBI:456216"/>
        <dbReference type="EC" id="2.7.2.1"/>
    </reaction>
</comment>
<dbReference type="AlphaFoldDB" id="A0A8J3I4Z7"/>
<dbReference type="GO" id="GO:0008776">
    <property type="term" value="F:acetate kinase activity"/>
    <property type="evidence" value="ECO:0007669"/>
    <property type="project" value="UniProtKB-UniRule"/>
</dbReference>
<dbReference type="PRINTS" id="PR00471">
    <property type="entry name" value="ACETATEKNASE"/>
</dbReference>
<protein>
    <recommendedName>
        <fullName evidence="6">Acetate kinase</fullName>
        <ecNumber evidence="6">2.7.2.1</ecNumber>
    </recommendedName>
    <alternativeName>
        <fullName evidence="6">Acetokinase</fullName>
    </alternativeName>
</protein>
<feature type="binding site" evidence="6">
    <location>
        <position position="391"/>
    </location>
    <ligand>
        <name>Mg(2+)</name>
        <dbReference type="ChEBI" id="CHEBI:18420"/>
    </ligand>
</feature>
<keyword evidence="6" id="KW-0479">Metal-binding</keyword>
<comment type="subunit">
    <text evidence="6">Homodimer.</text>
</comment>
<evidence type="ECO:0000313" key="8">
    <source>
        <dbReference type="EMBL" id="GHO44889.1"/>
    </source>
</evidence>
<evidence type="ECO:0000313" key="9">
    <source>
        <dbReference type="Proteomes" id="UP000612362"/>
    </source>
</evidence>
<dbReference type="InterPro" id="IPR023865">
    <property type="entry name" value="Aliphatic_acid_kinase_CS"/>
</dbReference>
<feature type="active site" description="Proton donor/acceptor" evidence="6">
    <location>
        <position position="155"/>
    </location>
</feature>
<dbReference type="GO" id="GO:0000287">
    <property type="term" value="F:magnesium ion binding"/>
    <property type="evidence" value="ECO:0007669"/>
    <property type="project" value="UniProtKB-UniRule"/>
</dbReference>
<organism evidence="8 9">
    <name type="scientific">Ktedonospora formicarum</name>
    <dbReference type="NCBI Taxonomy" id="2778364"/>
    <lineage>
        <taxon>Bacteria</taxon>
        <taxon>Bacillati</taxon>
        <taxon>Chloroflexota</taxon>
        <taxon>Ktedonobacteria</taxon>
        <taxon>Ktedonobacterales</taxon>
        <taxon>Ktedonobacteraceae</taxon>
        <taxon>Ktedonospora</taxon>
    </lineage>
</organism>
<dbReference type="PROSITE" id="PS01075">
    <property type="entry name" value="ACETATE_KINASE_1"/>
    <property type="match status" value="1"/>
</dbReference>
<feature type="binding site" evidence="6">
    <location>
        <begin position="214"/>
        <end position="218"/>
    </location>
    <ligand>
        <name>ATP</name>
        <dbReference type="ChEBI" id="CHEBI:30616"/>
    </ligand>
</feature>
<dbReference type="Gene3D" id="3.30.420.40">
    <property type="match status" value="2"/>
</dbReference>
<evidence type="ECO:0000256" key="5">
    <source>
        <dbReference type="ARBA" id="ARBA00022840"/>
    </source>
</evidence>
<dbReference type="EMBL" id="BNJF01000001">
    <property type="protein sequence ID" value="GHO44889.1"/>
    <property type="molecule type" value="Genomic_DNA"/>
</dbReference>
<gene>
    <name evidence="6 8" type="primary">ackA</name>
    <name evidence="8" type="ORF">KSX_30520</name>
</gene>
<dbReference type="PIRSF" id="PIRSF000722">
    <property type="entry name" value="Acetate_prop_kin"/>
    <property type="match status" value="1"/>
</dbReference>
<comment type="cofactor">
    <cofactor evidence="6">
        <name>Mg(2+)</name>
        <dbReference type="ChEBI" id="CHEBI:18420"/>
    </cofactor>
    <cofactor evidence="6">
        <name>Mn(2+)</name>
        <dbReference type="ChEBI" id="CHEBI:29035"/>
    </cofactor>
    <text evidence="6">Mg(2+). Can also accept Mn(2+).</text>
</comment>
<dbReference type="GO" id="GO:0005737">
    <property type="term" value="C:cytoplasm"/>
    <property type="evidence" value="ECO:0007669"/>
    <property type="project" value="UniProtKB-SubCell"/>
</dbReference>
<dbReference type="InterPro" id="IPR000890">
    <property type="entry name" value="Aliphatic_acid_kin_short-chain"/>
</dbReference>
<dbReference type="EC" id="2.7.2.1" evidence="6"/>
<keyword evidence="5 6" id="KW-0067">ATP-binding</keyword>
<accession>A0A8J3I4Z7</accession>
<comment type="caution">
    <text evidence="8">The sequence shown here is derived from an EMBL/GenBank/DDBJ whole genome shotgun (WGS) entry which is preliminary data.</text>
</comment>
<dbReference type="PROSITE" id="PS01076">
    <property type="entry name" value="ACETATE_KINASE_2"/>
    <property type="match status" value="1"/>
</dbReference>
<evidence type="ECO:0000256" key="3">
    <source>
        <dbReference type="ARBA" id="ARBA00022741"/>
    </source>
</evidence>
<dbReference type="SUPFAM" id="SSF53067">
    <property type="entry name" value="Actin-like ATPase domain"/>
    <property type="match status" value="2"/>
</dbReference>
<evidence type="ECO:0000256" key="4">
    <source>
        <dbReference type="ARBA" id="ARBA00022777"/>
    </source>
</evidence>
<dbReference type="GO" id="GO:0005524">
    <property type="term" value="F:ATP binding"/>
    <property type="evidence" value="ECO:0007669"/>
    <property type="project" value="UniProtKB-KW"/>
</dbReference>
<keyword evidence="2 6" id="KW-0808">Transferase</keyword>
<feature type="binding site" evidence="6">
    <location>
        <position position="98"/>
    </location>
    <ligand>
        <name>substrate</name>
    </ligand>
</feature>
<sequence>MKVLIMNAGSSSQKSCLYEIGEKLPTTAPTPLWSGSADWTKEVGKVELKAKTSSGKRYEHIISTRERTQIIHELLSTMWEGETRVIESSSEVALAGHRVVHGGSHYRESVFITPEVRQTIEQLKSFAPLHNPANLEGFIAVDEVFGNIPQVATFDTAFHSTLPPQSTIYPLPYELYEQGIRRYGFHGISHQYCSRRAAEILQRSQQGLRLITCHLGNGCSLAAIRNGKSIETTMGFTPLEGLMMGTRSGTIDPSILLYLQREHGYDTTRLETLLNKQSGLRGISGISGDLRQVMEAAQNEENERARLAIDIYIYRLRYFIGALVAVLGGLDALLFTGGVGENAAEIRARTCTGLAFLHLKIDDQKNNSSPVDADIAHPDSSARVLIVHTEEDWEIACECWRLAQSQPALKVLLSHP</sequence>
<dbReference type="NCBIfam" id="TIGR00016">
    <property type="entry name" value="ackA"/>
    <property type="match status" value="1"/>
</dbReference>
<dbReference type="CDD" id="cd24010">
    <property type="entry name" value="ASKHA_NBD_AcK_PK"/>
    <property type="match status" value="1"/>
</dbReference>
<keyword evidence="4 6" id="KW-0418">Kinase</keyword>
<keyword evidence="3 6" id="KW-0547">Nucleotide-binding</keyword>
<feature type="binding site" evidence="6">
    <location>
        <begin position="289"/>
        <end position="291"/>
    </location>
    <ligand>
        <name>ATP</name>
        <dbReference type="ChEBI" id="CHEBI:30616"/>
    </ligand>
</feature>
<feature type="binding site" evidence="6">
    <location>
        <position position="7"/>
    </location>
    <ligand>
        <name>Mg(2+)</name>
        <dbReference type="ChEBI" id="CHEBI:18420"/>
    </ligand>
</feature>
<keyword evidence="9" id="KW-1185">Reference proteome</keyword>
<name>A0A8J3I4Z7_9CHLR</name>
<comment type="pathway">
    <text evidence="6">Metabolic intermediate biosynthesis; acetyl-CoA biosynthesis; acetyl-CoA from acetate: step 1/2.</text>
</comment>
<keyword evidence="6" id="KW-0963">Cytoplasm</keyword>
<feature type="site" description="Transition state stabilizer" evidence="6">
    <location>
        <position position="247"/>
    </location>
</feature>
<proteinExistence type="inferred from homology"/>
<comment type="function">
    <text evidence="6">Catalyzes the formation of acetyl phosphate from acetate and ATP. Can also catalyze the reverse reaction.</text>
</comment>
<evidence type="ECO:0000256" key="2">
    <source>
        <dbReference type="ARBA" id="ARBA00022679"/>
    </source>
</evidence>
<dbReference type="GO" id="GO:0006085">
    <property type="term" value="P:acetyl-CoA biosynthetic process"/>
    <property type="evidence" value="ECO:0007669"/>
    <property type="project" value="UniProtKB-UniRule"/>
</dbReference>
<dbReference type="InterPro" id="IPR004372">
    <property type="entry name" value="Ac/propionate_kinase"/>
</dbReference>
<dbReference type="GO" id="GO:0006083">
    <property type="term" value="P:acetate metabolic process"/>
    <property type="evidence" value="ECO:0007669"/>
    <property type="project" value="TreeGrafter"/>
</dbReference>
<evidence type="ECO:0000256" key="7">
    <source>
        <dbReference type="RuleBase" id="RU003835"/>
    </source>
</evidence>